<evidence type="ECO:0000313" key="3">
    <source>
        <dbReference type="Proteomes" id="UP000271974"/>
    </source>
</evidence>
<keyword evidence="3" id="KW-1185">Reference proteome</keyword>
<evidence type="ECO:0000313" key="2">
    <source>
        <dbReference type="EMBL" id="RUS88606.1"/>
    </source>
</evidence>
<dbReference type="OrthoDB" id="10653710at2759"/>
<protein>
    <submittedName>
        <fullName evidence="2">Uncharacterized protein</fullName>
    </submittedName>
</protein>
<dbReference type="Proteomes" id="UP000271974">
    <property type="component" value="Unassembled WGS sequence"/>
</dbReference>
<gene>
    <name evidence="2" type="ORF">EGW08_003632</name>
</gene>
<feature type="compositionally biased region" description="Basic residues" evidence="1">
    <location>
        <begin position="125"/>
        <end position="137"/>
    </location>
</feature>
<dbReference type="AlphaFoldDB" id="A0A433U460"/>
<comment type="caution">
    <text evidence="2">The sequence shown here is derived from an EMBL/GenBank/DDBJ whole genome shotgun (WGS) entry which is preliminary data.</text>
</comment>
<proteinExistence type="predicted"/>
<sequence length="260" mass="30534">MVMGSYRPPPEAGHTYAWNIFSRPWLMTSSSGPQPISWRQYDLDHPRPSEGILFDPERNGFYSWSKSNRTDTQSFTSQDGISDLESWSQSTVTSHNVSGYDVNGNRVPSNTRQRSYGRRDGFRNQKTHHHRSVHPQRKFWPKRMGEQYWDDDQINFYGRQNPPVTSEGDSWRKLARPKTGSLYAPGDGQFYHWAGHNNTNTDCLDVSLIMYRCELRRLFPEEDSEDEESAHFEQETRKEVQRYSAFRKDLMKRRHAMKAA</sequence>
<name>A0A433U460_ELYCH</name>
<dbReference type="EMBL" id="RQTK01000078">
    <property type="protein sequence ID" value="RUS88606.1"/>
    <property type="molecule type" value="Genomic_DNA"/>
</dbReference>
<feature type="region of interest" description="Disordered" evidence="1">
    <location>
        <begin position="94"/>
        <end position="137"/>
    </location>
</feature>
<accession>A0A433U460</accession>
<evidence type="ECO:0000256" key="1">
    <source>
        <dbReference type="SAM" id="MobiDB-lite"/>
    </source>
</evidence>
<reference evidence="2 3" key="1">
    <citation type="submission" date="2019-01" db="EMBL/GenBank/DDBJ databases">
        <title>A draft genome assembly of the solar-powered sea slug Elysia chlorotica.</title>
        <authorList>
            <person name="Cai H."/>
            <person name="Li Q."/>
            <person name="Fang X."/>
            <person name="Li J."/>
            <person name="Curtis N.E."/>
            <person name="Altenburger A."/>
            <person name="Shibata T."/>
            <person name="Feng M."/>
            <person name="Maeda T."/>
            <person name="Schwartz J.A."/>
            <person name="Shigenobu S."/>
            <person name="Lundholm N."/>
            <person name="Nishiyama T."/>
            <person name="Yang H."/>
            <person name="Hasebe M."/>
            <person name="Li S."/>
            <person name="Pierce S.K."/>
            <person name="Wang J."/>
        </authorList>
    </citation>
    <scope>NUCLEOTIDE SEQUENCE [LARGE SCALE GENOMIC DNA]</scope>
    <source>
        <strain evidence="2">EC2010</strain>
        <tissue evidence="2">Whole organism of an adult</tissue>
    </source>
</reference>
<organism evidence="2 3">
    <name type="scientific">Elysia chlorotica</name>
    <name type="common">Eastern emerald elysia</name>
    <name type="synonym">Sea slug</name>
    <dbReference type="NCBI Taxonomy" id="188477"/>
    <lineage>
        <taxon>Eukaryota</taxon>
        <taxon>Metazoa</taxon>
        <taxon>Spiralia</taxon>
        <taxon>Lophotrochozoa</taxon>
        <taxon>Mollusca</taxon>
        <taxon>Gastropoda</taxon>
        <taxon>Heterobranchia</taxon>
        <taxon>Euthyneura</taxon>
        <taxon>Panpulmonata</taxon>
        <taxon>Sacoglossa</taxon>
        <taxon>Placobranchoidea</taxon>
        <taxon>Plakobranchidae</taxon>
        <taxon>Elysia</taxon>
    </lineage>
</organism>